<dbReference type="InterPro" id="IPR027417">
    <property type="entry name" value="P-loop_NTPase"/>
</dbReference>
<keyword evidence="2" id="KW-0547">Nucleotide-binding</keyword>
<dbReference type="InterPro" id="IPR003593">
    <property type="entry name" value="AAA+_ATPase"/>
</dbReference>
<dbReference type="PANTHER" id="PTHR43392">
    <property type="entry name" value="AAA-TYPE ATPASE FAMILY PROTEIN / ANKYRIN REPEAT FAMILY PROTEIN"/>
    <property type="match status" value="1"/>
</dbReference>
<dbReference type="PANTHER" id="PTHR43392:SF2">
    <property type="entry name" value="AAA-TYPE ATPASE FAMILY PROTEIN _ ANKYRIN REPEAT FAMILY PROTEIN"/>
    <property type="match status" value="1"/>
</dbReference>
<feature type="domain" description="AAA+ ATPase" evidence="5">
    <location>
        <begin position="747"/>
        <end position="884"/>
    </location>
</feature>
<evidence type="ECO:0000256" key="4">
    <source>
        <dbReference type="SAM" id="MobiDB-lite"/>
    </source>
</evidence>
<protein>
    <submittedName>
        <fullName evidence="6">Ribulose bisphosphate carboxylase/oxygenase activase</fullName>
    </submittedName>
</protein>
<dbReference type="Gene3D" id="1.10.8.60">
    <property type="match status" value="2"/>
</dbReference>
<sequence length="999" mass="112731">MEATYNESWAAPELFPNGAPQNEYYPSGYTQYPQPPLNTYSANQGPYQNLPSIANFHPLNPYRNSLMTEGTQNGILTPMANVSYNGNMAQNNYTSYDNSNNQVAAKIDVQNHTGINGPGKPFQTVTSMAAQEWDHRKRVDGERSDVLDKLMKYQGLEEVKQQFLDIKSKVDVYKKQDPDGKLNRIKSERFNIIFQGNPGTGKTTVARLYAKFLNEMGILQSKTFKETTGMKVATMGAAGIQQYLNDGVLFIDEAYQLTASYIDGVGRQALDLILTEMENRISKLAVIFVGYKEEMESFFEHNPGLASRIPYTMNFADFDDGDLWQILVQNIRRTYGGNMFVDGGLDGLYMRIAIRRLAQGRRGRGFGNARAVENLLSRIAGRQAQRLTQEKRQGYCTAINYFFFTKEDVIGPDPSVAVQKCQAWSDLKELIGLKQVKDCVEQLVGMLKLNYWRELHELSPLKFSLNQVFVGSPGAGKTTVAKLYGRILADLGYLTRGDVVMKGPADFIGDCLGKSEAKTKSILEATVGKVLVIDEAYMLDAGDPNKEQDKFKTGVIDTIVSMIQGVPGEDRCIVLVGYEDKIRDMFRNVNPGLSRRFPIERPFRFENFDLDQLEKILRLKLRNDDLEATEDAIYTARNTFENALMRPNFSNAGEVDKILGTAKLNYQTRLSNLGVGDNAASLDGREDIFKLYPQDFDPDFDRGGRQDLDCGKLLDGRVQRNIIDKLVTYQEGYHKAKQLNWNPREHIPTNFVFKGPSGTGKSTTAQHMGQMFYNMGFLSDKKVIECSATDLIGQYVGHTAPKTRKKLQEGLGHVLLIDEVHRLTSSTYAQEAVDELIQFLTQPSNVGKMVIVLAGYTDDVHKLMGTNPTLSSLFPEELVFETITPDDCIRLLGRELWQLNIGTVDNFLNMPDSQNYIQARRLFNDLSLISGWGNARDVKTLAKEMARQFLNTVKLENSQLELSFESILKCINRMIEQRKSRQQTLDSDDDTTPRRRRPL</sequence>
<dbReference type="PRINTS" id="PR00819">
    <property type="entry name" value="CBXCFQXSUPER"/>
</dbReference>
<evidence type="ECO:0000259" key="5">
    <source>
        <dbReference type="SMART" id="SM00382"/>
    </source>
</evidence>
<dbReference type="Pfam" id="PF17866">
    <property type="entry name" value="AAA_lid_6"/>
    <property type="match status" value="2"/>
</dbReference>
<dbReference type="CDD" id="cd00009">
    <property type="entry name" value="AAA"/>
    <property type="match status" value="2"/>
</dbReference>
<name>A0ABR0SGA8_9HYPO</name>
<evidence type="ECO:0000256" key="3">
    <source>
        <dbReference type="ARBA" id="ARBA00022840"/>
    </source>
</evidence>
<accession>A0ABR0SGA8</accession>
<dbReference type="InterPro" id="IPR050773">
    <property type="entry name" value="CbxX/CfxQ_RuBisCO_ESX"/>
</dbReference>
<dbReference type="InterPro" id="IPR041627">
    <property type="entry name" value="AAA_lid_6"/>
</dbReference>
<feature type="domain" description="AAA+ ATPase" evidence="5">
    <location>
        <begin position="463"/>
        <end position="603"/>
    </location>
</feature>
<proteinExistence type="inferred from homology"/>
<feature type="region of interest" description="Disordered" evidence="4">
    <location>
        <begin position="1"/>
        <end position="29"/>
    </location>
</feature>
<dbReference type="EMBL" id="JAVFKD010000014">
    <property type="protein sequence ID" value="KAK5991193.1"/>
    <property type="molecule type" value="Genomic_DNA"/>
</dbReference>
<feature type="domain" description="AAA+ ATPase" evidence="5">
    <location>
        <begin position="188"/>
        <end position="319"/>
    </location>
</feature>
<dbReference type="Gene3D" id="3.40.50.300">
    <property type="entry name" value="P-loop containing nucleotide triphosphate hydrolases"/>
    <property type="match status" value="3"/>
</dbReference>
<gene>
    <name evidence="6" type="ORF">PT974_09471</name>
</gene>
<comment type="similarity">
    <text evidence="1">Belongs to the CbxX/CfxQ family.</text>
</comment>
<dbReference type="Proteomes" id="UP001338125">
    <property type="component" value="Unassembled WGS sequence"/>
</dbReference>
<dbReference type="SMART" id="SM00382">
    <property type="entry name" value="AAA"/>
    <property type="match status" value="3"/>
</dbReference>
<keyword evidence="7" id="KW-1185">Reference proteome</keyword>
<dbReference type="Pfam" id="PF00004">
    <property type="entry name" value="AAA"/>
    <property type="match status" value="3"/>
</dbReference>
<evidence type="ECO:0000256" key="2">
    <source>
        <dbReference type="ARBA" id="ARBA00022741"/>
    </source>
</evidence>
<evidence type="ECO:0000256" key="1">
    <source>
        <dbReference type="ARBA" id="ARBA00010378"/>
    </source>
</evidence>
<comment type="caution">
    <text evidence="6">The sequence shown here is derived from an EMBL/GenBank/DDBJ whole genome shotgun (WGS) entry which is preliminary data.</text>
</comment>
<evidence type="ECO:0000313" key="7">
    <source>
        <dbReference type="Proteomes" id="UP001338125"/>
    </source>
</evidence>
<keyword evidence="3" id="KW-0067">ATP-binding</keyword>
<organism evidence="6 7">
    <name type="scientific">Cladobotryum mycophilum</name>
    <dbReference type="NCBI Taxonomy" id="491253"/>
    <lineage>
        <taxon>Eukaryota</taxon>
        <taxon>Fungi</taxon>
        <taxon>Dikarya</taxon>
        <taxon>Ascomycota</taxon>
        <taxon>Pezizomycotina</taxon>
        <taxon>Sordariomycetes</taxon>
        <taxon>Hypocreomycetidae</taxon>
        <taxon>Hypocreales</taxon>
        <taxon>Hypocreaceae</taxon>
        <taxon>Cladobotryum</taxon>
    </lineage>
</organism>
<dbReference type="InterPro" id="IPR000641">
    <property type="entry name" value="CbxX/CfxQ"/>
</dbReference>
<reference evidence="6 7" key="1">
    <citation type="submission" date="2024-01" db="EMBL/GenBank/DDBJ databases">
        <title>Complete genome of Cladobotryum mycophilum ATHUM6906.</title>
        <authorList>
            <person name="Christinaki A.C."/>
            <person name="Myridakis A.I."/>
            <person name="Kouvelis V.N."/>
        </authorList>
    </citation>
    <scope>NUCLEOTIDE SEQUENCE [LARGE SCALE GENOMIC DNA]</scope>
    <source>
        <strain evidence="6 7">ATHUM6906</strain>
    </source>
</reference>
<dbReference type="InterPro" id="IPR003959">
    <property type="entry name" value="ATPase_AAA_core"/>
</dbReference>
<evidence type="ECO:0000313" key="6">
    <source>
        <dbReference type="EMBL" id="KAK5991193.1"/>
    </source>
</evidence>
<dbReference type="SUPFAM" id="SSF52540">
    <property type="entry name" value="P-loop containing nucleoside triphosphate hydrolases"/>
    <property type="match status" value="3"/>
</dbReference>